<dbReference type="PANTHER" id="PTHR42905:SF16">
    <property type="entry name" value="CARBOXYPHOSPHONOENOLPYRUVATE PHOSPHONOMUTASE-LIKE PROTEIN (AFU_ORTHOLOGUE AFUA_5G07230)"/>
    <property type="match status" value="1"/>
</dbReference>
<protein>
    <submittedName>
        <fullName evidence="1">2-methylisocitrate lyase</fullName>
    </submittedName>
</protein>
<dbReference type="Gene3D" id="6.10.250.2750">
    <property type="match status" value="1"/>
</dbReference>
<proteinExistence type="predicted"/>
<dbReference type="GO" id="GO:0016829">
    <property type="term" value="F:lyase activity"/>
    <property type="evidence" value="ECO:0007669"/>
    <property type="project" value="UniProtKB-KW"/>
</dbReference>
<dbReference type="EMBL" id="BOMF01000081">
    <property type="protein sequence ID" value="GID46855.1"/>
    <property type="molecule type" value="Genomic_DNA"/>
</dbReference>
<keyword evidence="1" id="KW-0456">Lyase</keyword>
<dbReference type="Pfam" id="PF13714">
    <property type="entry name" value="PEP_mutase"/>
    <property type="match status" value="1"/>
</dbReference>
<reference evidence="1" key="1">
    <citation type="submission" date="2021-01" db="EMBL/GenBank/DDBJ databases">
        <title>Whole genome shotgun sequence of Actinoplanes capillaceus NBRC 16408.</title>
        <authorList>
            <person name="Komaki H."/>
            <person name="Tamura T."/>
        </authorList>
    </citation>
    <scope>NUCLEOTIDE SEQUENCE [LARGE SCALE GENOMIC DNA]</scope>
    <source>
        <strain evidence="1">NBRC 16408</strain>
    </source>
</reference>
<sequence length="266" mass="27172">MGMDSLRKHFRELHSAGTFVIANAFDVGSARVLEGAGFPALATTSSGLAATLGKLDQQVTRDELVAHVAAVTARTGVPVSVDSERLFAETAEEIAETVDLLAEAGAAGVSIEDYDPVAGVVEPLAVGVERVGAAAEAARRHGLVLTARAENHLYGAGDLDDTIDRLVAYRDAGADVLFAPGVKATGDIERVVAAVRAPVNVLALPGAPGVPELGKLGVRRVSVGGALAWAAYGAVRDAARELLESGTTGFRARGLTPAEVKAAFGG</sequence>
<comment type="caution">
    <text evidence="1">The sequence shown here is derived from an EMBL/GenBank/DDBJ whole genome shotgun (WGS) entry which is preliminary data.</text>
</comment>
<accession>A0ABQ3WKR9</accession>
<dbReference type="InterPro" id="IPR040442">
    <property type="entry name" value="Pyrv_kinase-like_dom_sf"/>
</dbReference>
<evidence type="ECO:0000313" key="1">
    <source>
        <dbReference type="EMBL" id="GID46855.1"/>
    </source>
</evidence>
<gene>
    <name evidence="1" type="ORF">Aca07nite_41300</name>
</gene>
<dbReference type="InterPro" id="IPR039556">
    <property type="entry name" value="ICL/PEPM"/>
</dbReference>
<dbReference type="InterPro" id="IPR015813">
    <property type="entry name" value="Pyrv/PenolPyrv_kinase-like_dom"/>
</dbReference>
<dbReference type="CDD" id="cd00377">
    <property type="entry name" value="ICL_PEPM"/>
    <property type="match status" value="1"/>
</dbReference>
<organism evidence="1">
    <name type="scientific">Actinoplanes campanulatus</name>
    <dbReference type="NCBI Taxonomy" id="113559"/>
    <lineage>
        <taxon>Bacteria</taxon>
        <taxon>Bacillati</taxon>
        <taxon>Actinomycetota</taxon>
        <taxon>Actinomycetes</taxon>
        <taxon>Micromonosporales</taxon>
        <taxon>Micromonosporaceae</taxon>
        <taxon>Actinoplanes</taxon>
    </lineage>
</organism>
<dbReference type="SUPFAM" id="SSF51621">
    <property type="entry name" value="Phosphoenolpyruvate/pyruvate domain"/>
    <property type="match status" value="1"/>
</dbReference>
<dbReference type="Gene3D" id="3.20.20.60">
    <property type="entry name" value="Phosphoenolpyruvate-binding domains"/>
    <property type="match status" value="1"/>
</dbReference>
<dbReference type="PANTHER" id="PTHR42905">
    <property type="entry name" value="PHOSPHOENOLPYRUVATE CARBOXYLASE"/>
    <property type="match status" value="1"/>
</dbReference>
<name>A0ABQ3WKR9_9ACTN</name>